<dbReference type="Proteomes" id="UP000247540">
    <property type="component" value="Unassembled WGS sequence"/>
</dbReference>
<dbReference type="SUPFAM" id="SSF53448">
    <property type="entry name" value="Nucleotide-diphospho-sugar transferases"/>
    <property type="match status" value="1"/>
</dbReference>
<dbReference type="OrthoDB" id="9771846at2"/>
<accession>A0A318SRR6</accession>
<gene>
    <name evidence="1" type="ORF">DFQ15_11752</name>
</gene>
<dbReference type="PANTHER" id="PTHR43179:SF7">
    <property type="entry name" value="RHAMNOSYLTRANSFERASE WBBL"/>
    <property type="match status" value="1"/>
</dbReference>
<comment type="caution">
    <text evidence="1">The sequence shown here is derived from an EMBL/GenBank/DDBJ whole genome shotgun (WGS) entry which is preliminary data.</text>
</comment>
<dbReference type="Gene3D" id="3.90.550.10">
    <property type="entry name" value="Spore Coat Polysaccharide Biosynthesis Protein SpsA, Chain A"/>
    <property type="match status" value="1"/>
</dbReference>
<sequence>MNPNQSHATIPVQGRLSVSVVSHGHDAWLPGLLRQLAHSGGGVVRQVIVTHNLPPVGAALGAHEWPFELVEVVNPTPAGFGTNHNRAFERARADVFCVLNPDLRFHDAALWQRLSVASRQPGVGCAYPRLRNPDGQVQDSEREAVTPWALVRRRVFGQRDRSVEWVSAALWAAPSAVYRAVGGFDERYFMYCEDVDFCLRVQLAGYRLCRVDAEAEHEAQRASHRRPRHFFWHLQGLWRLWTTPVLWRYLRSRPPRPARD</sequence>
<evidence type="ECO:0008006" key="3">
    <source>
        <dbReference type="Google" id="ProtNLM"/>
    </source>
</evidence>
<evidence type="ECO:0000313" key="1">
    <source>
        <dbReference type="EMBL" id="PYE76019.1"/>
    </source>
</evidence>
<dbReference type="InterPro" id="IPR029044">
    <property type="entry name" value="Nucleotide-diphossugar_trans"/>
</dbReference>
<proteinExistence type="predicted"/>
<organism evidence="1 2">
    <name type="scientific">Xylophilus ampelinus</name>
    <dbReference type="NCBI Taxonomy" id="54067"/>
    <lineage>
        <taxon>Bacteria</taxon>
        <taxon>Pseudomonadati</taxon>
        <taxon>Pseudomonadota</taxon>
        <taxon>Betaproteobacteria</taxon>
        <taxon>Burkholderiales</taxon>
        <taxon>Xylophilus</taxon>
    </lineage>
</organism>
<dbReference type="EMBL" id="QJTC01000017">
    <property type="protein sequence ID" value="PYE76019.1"/>
    <property type="molecule type" value="Genomic_DNA"/>
</dbReference>
<protein>
    <recommendedName>
        <fullName evidence="3">Glycosyltransferase 2-like domain-containing protein</fullName>
    </recommendedName>
</protein>
<dbReference type="PANTHER" id="PTHR43179">
    <property type="entry name" value="RHAMNOSYLTRANSFERASE WBBL"/>
    <property type="match status" value="1"/>
</dbReference>
<reference evidence="1 2" key="1">
    <citation type="submission" date="2018-06" db="EMBL/GenBank/DDBJ databases">
        <title>Genomic Encyclopedia of Type Strains, Phase III (KMG-III): the genomes of soil and plant-associated and newly described type strains.</title>
        <authorList>
            <person name="Whitman W."/>
        </authorList>
    </citation>
    <scope>NUCLEOTIDE SEQUENCE [LARGE SCALE GENOMIC DNA]</scope>
    <source>
        <strain evidence="1 2">CECT 7646</strain>
    </source>
</reference>
<keyword evidence="2" id="KW-1185">Reference proteome</keyword>
<evidence type="ECO:0000313" key="2">
    <source>
        <dbReference type="Proteomes" id="UP000247540"/>
    </source>
</evidence>
<dbReference type="AlphaFoldDB" id="A0A318SRR6"/>
<name>A0A318SRR6_9BURK</name>